<dbReference type="Proteomes" id="UP001305815">
    <property type="component" value="Chromosome"/>
</dbReference>
<evidence type="ECO:0000259" key="2">
    <source>
        <dbReference type="Pfam" id="PF20378"/>
    </source>
</evidence>
<dbReference type="EMBL" id="AP027742">
    <property type="protein sequence ID" value="BDZ76983.1"/>
    <property type="molecule type" value="Genomic_DNA"/>
</dbReference>
<feature type="compositionally biased region" description="Basic residues" evidence="1">
    <location>
        <begin position="111"/>
        <end position="120"/>
    </location>
</feature>
<name>A0ABM8I471_9FIRM</name>
<keyword evidence="4" id="KW-1185">Reference proteome</keyword>
<feature type="domain" description="DUF6673" evidence="2">
    <location>
        <begin position="12"/>
        <end position="118"/>
    </location>
</feature>
<dbReference type="Pfam" id="PF20378">
    <property type="entry name" value="DUF6673"/>
    <property type="match status" value="1"/>
</dbReference>
<dbReference type="RefSeq" id="WP_316266610.1">
    <property type="nucleotide sequence ID" value="NZ_AP027742.1"/>
</dbReference>
<dbReference type="InterPro" id="IPR046655">
    <property type="entry name" value="DUF6673"/>
</dbReference>
<evidence type="ECO:0000313" key="3">
    <source>
        <dbReference type="EMBL" id="BDZ76983.1"/>
    </source>
</evidence>
<gene>
    <name evidence="3" type="ORF">Lac1_11660</name>
</gene>
<organism evidence="3 4">
    <name type="scientific">Claveliimonas bilis</name>
    <dbReference type="NCBI Taxonomy" id="3028070"/>
    <lineage>
        <taxon>Bacteria</taxon>
        <taxon>Bacillati</taxon>
        <taxon>Bacillota</taxon>
        <taxon>Clostridia</taxon>
        <taxon>Lachnospirales</taxon>
        <taxon>Lachnospiraceae</taxon>
        <taxon>Claveliimonas</taxon>
    </lineage>
</organism>
<feature type="region of interest" description="Disordered" evidence="1">
    <location>
        <begin position="111"/>
        <end position="131"/>
    </location>
</feature>
<evidence type="ECO:0000313" key="4">
    <source>
        <dbReference type="Proteomes" id="UP001305815"/>
    </source>
</evidence>
<protein>
    <recommendedName>
        <fullName evidence="2">DUF6673 domain-containing protein</fullName>
    </recommendedName>
</protein>
<sequence>MSLWKFGKFEREVDFTDADFLANLEDAKKSMNEAMNQVPKVGKTSDIVLAQTECFYIFFDVLFGPGSGEAIFEGKHSLELCIRAAESITEFEHTETERIDSAYKKYYVKNHGNRSQRRQYYKGNQSKEKRR</sequence>
<proteinExistence type="predicted"/>
<reference evidence="4" key="1">
    <citation type="journal article" date="2023" name="Int. J. Syst. Evol. Microbiol.">
        <title>Claveliimonas bilis gen. nov., sp. nov., deoxycholic acid-producing bacteria isolated from human faeces, and reclassification of Sellimonas monacensis Zenner et al. 2021 as Claveliimonas monacensis comb. nov.</title>
        <authorList>
            <person name="Hisatomi A."/>
            <person name="Kastawa N.W.E.P.G."/>
            <person name="Song I."/>
            <person name="Ohkuma M."/>
            <person name="Fukiya S."/>
            <person name="Sakamoto M."/>
        </authorList>
    </citation>
    <scope>NUCLEOTIDE SEQUENCE [LARGE SCALE GENOMIC DNA]</scope>
    <source>
        <strain evidence="4">12BBH14</strain>
    </source>
</reference>
<accession>A0ABM8I471</accession>
<evidence type="ECO:0000256" key="1">
    <source>
        <dbReference type="SAM" id="MobiDB-lite"/>
    </source>
</evidence>